<evidence type="ECO:0000256" key="1">
    <source>
        <dbReference type="ARBA" id="ARBA00022737"/>
    </source>
</evidence>
<dbReference type="EMBL" id="QGNW01000747">
    <property type="protein sequence ID" value="RVW63177.1"/>
    <property type="molecule type" value="Genomic_DNA"/>
</dbReference>
<accession>A0A438FT94</accession>
<dbReference type="AlphaFoldDB" id="A0A438FT94"/>
<dbReference type="InterPro" id="IPR058922">
    <property type="entry name" value="WHD_DRP"/>
</dbReference>
<protein>
    <submittedName>
        <fullName evidence="9">Putative disease resistance RPP13-like protein 1</fullName>
    </submittedName>
</protein>
<evidence type="ECO:0000259" key="5">
    <source>
        <dbReference type="Pfam" id="PF00931"/>
    </source>
</evidence>
<organism evidence="9 10">
    <name type="scientific">Vitis vinifera</name>
    <name type="common">Grape</name>
    <dbReference type="NCBI Taxonomy" id="29760"/>
    <lineage>
        <taxon>Eukaryota</taxon>
        <taxon>Viridiplantae</taxon>
        <taxon>Streptophyta</taxon>
        <taxon>Embryophyta</taxon>
        <taxon>Tracheophyta</taxon>
        <taxon>Spermatophyta</taxon>
        <taxon>Magnoliopsida</taxon>
        <taxon>eudicotyledons</taxon>
        <taxon>Gunneridae</taxon>
        <taxon>Pentapetalae</taxon>
        <taxon>rosids</taxon>
        <taxon>Vitales</taxon>
        <taxon>Vitaceae</taxon>
        <taxon>Viteae</taxon>
        <taxon>Vitis</taxon>
    </lineage>
</organism>
<comment type="caution">
    <text evidence="9">The sequence shown here is derived from an EMBL/GenBank/DDBJ whole genome shotgun (WGS) entry which is preliminary data.</text>
</comment>
<dbReference type="PROSITE" id="PS51450">
    <property type="entry name" value="LRR"/>
    <property type="match status" value="1"/>
</dbReference>
<dbReference type="GO" id="GO:0051707">
    <property type="term" value="P:response to other organism"/>
    <property type="evidence" value="ECO:0007669"/>
    <property type="project" value="UniProtKB-ARBA"/>
</dbReference>
<dbReference type="Pfam" id="PF00931">
    <property type="entry name" value="NB-ARC"/>
    <property type="match status" value="1"/>
</dbReference>
<dbReference type="Gene3D" id="1.10.10.10">
    <property type="entry name" value="Winged helix-like DNA-binding domain superfamily/Winged helix DNA-binding domain"/>
    <property type="match status" value="1"/>
</dbReference>
<dbReference type="Gene3D" id="1.20.5.4130">
    <property type="match status" value="1"/>
</dbReference>
<evidence type="ECO:0000313" key="10">
    <source>
        <dbReference type="Proteomes" id="UP000288805"/>
    </source>
</evidence>
<dbReference type="InterPro" id="IPR041118">
    <property type="entry name" value="Rx_N"/>
</dbReference>
<evidence type="ECO:0000259" key="8">
    <source>
        <dbReference type="Pfam" id="PF23598"/>
    </source>
</evidence>
<dbReference type="SUPFAM" id="SSF52540">
    <property type="entry name" value="P-loop containing nucleoside triphosphate hydrolases"/>
    <property type="match status" value="1"/>
</dbReference>
<dbReference type="CDD" id="cd14798">
    <property type="entry name" value="RX-CC_like"/>
    <property type="match status" value="1"/>
</dbReference>
<dbReference type="GO" id="GO:0005524">
    <property type="term" value="F:ATP binding"/>
    <property type="evidence" value="ECO:0007669"/>
    <property type="project" value="UniProtKB-KW"/>
</dbReference>
<feature type="domain" description="NB-ARC" evidence="5">
    <location>
        <begin position="152"/>
        <end position="323"/>
    </location>
</feature>
<name>A0A438FT94_VITVI</name>
<keyword evidence="4" id="KW-0067">ATP-binding</keyword>
<evidence type="ECO:0000256" key="2">
    <source>
        <dbReference type="ARBA" id="ARBA00022741"/>
    </source>
</evidence>
<dbReference type="PANTHER" id="PTHR36766:SF51">
    <property type="entry name" value="DISEASE RESISTANCE RPP13-LIKE PROTEIN 1"/>
    <property type="match status" value="1"/>
</dbReference>
<dbReference type="InterPro" id="IPR055414">
    <property type="entry name" value="LRR_R13L4/SHOC2-like"/>
</dbReference>
<dbReference type="PRINTS" id="PR00364">
    <property type="entry name" value="DISEASERSIST"/>
</dbReference>
<proteinExistence type="predicted"/>
<dbReference type="InterPro" id="IPR036388">
    <property type="entry name" value="WH-like_DNA-bd_sf"/>
</dbReference>
<dbReference type="GO" id="GO:0006952">
    <property type="term" value="P:defense response"/>
    <property type="evidence" value="ECO:0007669"/>
    <property type="project" value="UniProtKB-KW"/>
</dbReference>
<dbReference type="Pfam" id="PF18052">
    <property type="entry name" value="Rx_N"/>
    <property type="match status" value="1"/>
</dbReference>
<evidence type="ECO:0000256" key="3">
    <source>
        <dbReference type="ARBA" id="ARBA00022821"/>
    </source>
</evidence>
<dbReference type="Gene3D" id="3.80.10.10">
    <property type="entry name" value="Ribonuclease Inhibitor"/>
    <property type="match status" value="5"/>
</dbReference>
<dbReference type="FunFam" id="3.40.50.300:FF:001091">
    <property type="entry name" value="Probable disease resistance protein At1g61300"/>
    <property type="match status" value="1"/>
</dbReference>
<dbReference type="Pfam" id="PF23598">
    <property type="entry name" value="LRR_14"/>
    <property type="match status" value="1"/>
</dbReference>
<evidence type="ECO:0000259" key="6">
    <source>
        <dbReference type="Pfam" id="PF18052"/>
    </source>
</evidence>
<dbReference type="Gene3D" id="3.40.50.300">
    <property type="entry name" value="P-loop containing nucleotide triphosphate hydrolases"/>
    <property type="match status" value="1"/>
</dbReference>
<dbReference type="FunFam" id="1.10.10.10:FF:000322">
    <property type="entry name" value="Probable disease resistance protein At1g63360"/>
    <property type="match status" value="1"/>
</dbReference>
<dbReference type="InterPro" id="IPR002182">
    <property type="entry name" value="NB-ARC"/>
</dbReference>
<evidence type="ECO:0000256" key="4">
    <source>
        <dbReference type="ARBA" id="ARBA00022840"/>
    </source>
</evidence>
<dbReference type="PANTHER" id="PTHR36766">
    <property type="entry name" value="PLANT BROAD-SPECTRUM MILDEW RESISTANCE PROTEIN RPW8"/>
    <property type="match status" value="1"/>
</dbReference>
<dbReference type="Proteomes" id="UP000288805">
    <property type="component" value="Unassembled WGS sequence"/>
</dbReference>
<keyword evidence="1" id="KW-0677">Repeat</keyword>
<reference evidence="9 10" key="1">
    <citation type="journal article" date="2018" name="PLoS Genet.">
        <title>Population sequencing reveals clonal diversity and ancestral inbreeding in the grapevine cultivar Chardonnay.</title>
        <authorList>
            <person name="Roach M.J."/>
            <person name="Johnson D.L."/>
            <person name="Bohlmann J."/>
            <person name="van Vuuren H.J."/>
            <person name="Jones S.J."/>
            <person name="Pretorius I.S."/>
            <person name="Schmidt S.A."/>
            <person name="Borneman A.R."/>
        </authorList>
    </citation>
    <scope>NUCLEOTIDE SEQUENCE [LARGE SCALE GENOMIC DNA]</scope>
    <source>
        <strain evidence="10">cv. Chardonnay</strain>
        <tissue evidence="9">Leaf</tissue>
    </source>
</reference>
<evidence type="ECO:0000259" key="7">
    <source>
        <dbReference type="Pfam" id="PF23559"/>
    </source>
</evidence>
<dbReference type="GO" id="GO:0043531">
    <property type="term" value="F:ADP binding"/>
    <property type="evidence" value="ECO:0007669"/>
    <property type="project" value="InterPro"/>
</dbReference>
<feature type="domain" description="Disease resistance R13L4/SHOC-2-like LRR" evidence="8">
    <location>
        <begin position="554"/>
        <end position="853"/>
    </location>
</feature>
<evidence type="ECO:0000313" key="9">
    <source>
        <dbReference type="EMBL" id="RVW63177.1"/>
    </source>
</evidence>
<dbReference type="InterPro" id="IPR038005">
    <property type="entry name" value="RX-like_CC"/>
</dbReference>
<dbReference type="Pfam" id="PF23559">
    <property type="entry name" value="WHD_DRP"/>
    <property type="match status" value="1"/>
</dbReference>
<dbReference type="InterPro" id="IPR027417">
    <property type="entry name" value="P-loop_NTPase"/>
</dbReference>
<dbReference type="InterPro" id="IPR032675">
    <property type="entry name" value="LRR_dom_sf"/>
</dbReference>
<dbReference type="SUPFAM" id="SSF52058">
    <property type="entry name" value="L domain-like"/>
    <property type="match status" value="2"/>
</dbReference>
<dbReference type="InterPro" id="IPR001611">
    <property type="entry name" value="Leu-rich_rpt"/>
</dbReference>
<keyword evidence="2" id="KW-0547">Nucleotide-binding</keyword>
<keyword evidence="3" id="KW-0611">Plant defense</keyword>
<gene>
    <name evidence="9" type="primary">RPPL1_160</name>
    <name evidence="9" type="ORF">CK203_055643</name>
</gene>
<feature type="domain" description="Disease resistance N-terminal" evidence="6">
    <location>
        <begin position="8"/>
        <end position="98"/>
    </location>
</feature>
<feature type="domain" description="Disease resistance protein winged helix" evidence="7">
    <location>
        <begin position="410"/>
        <end position="478"/>
    </location>
</feature>
<sequence length="1134" mass="128023">MAFVGEAFLSAFIQKLVDMLASPELWKFACQGQVHARLKMWEKILRKIYAVLHDAEEKQATNPLVKIWLAELRDLAYDAEDILDEFGIEALQRKLSLAEPQPCTSTVRSLISSLSTSFSPTAVRMLKEDPTEREKRLPTTSLVVESCVYGRETDKEAILDMLLKDEPSENEACVISIVGMGGIGKTTLAQLAYNDEKVKDCFDMKAWVCVSDDFDVMKITKTILESIASSTDHGVNDLNLLQVALKEKVSGKKFLFVLDDLWNERCIEWDSLCSPLRVGARGSKLIITTRNMSVVSVTRAYSIHPLKELSHNDCLSVFSQQALGTTNLDSYPQLKVIGEEIVKKCKGLPLAAKSLGGMLRMKLNQDTWIDILENKIWDLPEEKSGILPALKLSYHHLPSHLKRCFAYCSMFPKSYEFQKGELILLWMAEGLLQHVKGKRQMEDIGSEYFSELLSRSFFQPSSDNSSRFVMHDLINDLAQSVGREICFHLDDKLENDLQHPISEKVRHLSFSRKYHEVFKRFETFDRIKNLRTLLALPITDNLKSCMSAKVLHDLLMERRCLRVLSLTGYRVTELPSSFCNLKHLRYLNLSDTSIKQLPNLLSNLYNLQVLLLRNCRSLTMLPEGMGNLINLRHLDITGTIRLQEMPPRMGNLTNLQTLSKFIVGKGSRSGIEELKNLCHLRGEICISGLHNVGNIRAAIDANLKNKANIEELMMAWKSDFDGLPNERDEMDVLEFMQPHKNLKKLTVEFYEITSLPSLGRLSSLKDLWIGGMRKVKTIGIEFCGEVSHSAKPFQSLKSLSFEDMEEWEDWSFPNVVEDVEGLFPCLLELTIRNCPKLIGKLPSLLPSLLELRISNCPALKVPLPRLVSVCGLNVEECSEAVLRALESLVIKDCSELTSLWEEPELPFNLNCLKIGYCANLEKLPNRFQSLTSLGELKIEHCPRLVSFPETGLPPILRRLVLRFCEGLKSLPHNYTSCALEYLEILMCSSLICFPKGELPTTLKEMSITNCENLVSLPEGMMQQRFSYSNNTYMVSFSDDECYLPTSLTSLSIWGMESLASLALQNLTSLQHLHVSFCTKLCSLVLPPTLASLEIKDCPILKESSSIIQSGLVIKLNPCCPGLLSSREGGFGPKF</sequence>